<dbReference type="RefSeq" id="WP_010840951.1">
    <property type="nucleotide sequence ID" value="NZ_AQPW01000002.1"/>
</dbReference>
<dbReference type="Gene3D" id="3.30.930.10">
    <property type="entry name" value="Bira Bifunctional Protein, Domain 2"/>
    <property type="match status" value="1"/>
</dbReference>
<name>R7YED9_9ACTN</name>
<evidence type="ECO:0000256" key="2">
    <source>
        <dbReference type="ARBA" id="ARBA00022598"/>
    </source>
</evidence>
<dbReference type="EMBL" id="AQPW01000002">
    <property type="protein sequence ID" value="EON34410.1"/>
    <property type="molecule type" value="Genomic_DNA"/>
</dbReference>
<comment type="subcellular location">
    <subcellularLocation>
        <location evidence="7">Cytoplasm</location>
    </subcellularLocation>
</comment>
<evidence type="ECO:0000259" key="9">
    <source>
        <dbReference type="PROSITE" id="PS50862"/>
    </source>
</evidence>
<dbReference type="GO" id="GO:0005524">
    <property type="term" value="F:ATP binding"/>
    <property type="evidence" value="ECO:0007669"/>
    <property type="project" value="UniProtKB-UniRule"/>
</dbReference>
<dbReference type="GO" id="GO:0004815">
    <property type="term" value="F:aspartate-tRNA ligase activity"/>
    <property type="evidence" value="ECO:0007669"/>
    <property type="project" value="UniProtKB-UniRule"/>
</dbReference>
<feature type="region of interest" description="Aspartate" evidence="7">
    <location>
        <begin position="194"/>
        <end position="197"/>
    </location>
</feature>
<keyword evidence="7" id="KW-0963">Cytoplasm</keyword>
<comment type="function">
    <text evidence="7">Aspartyl-tRNA synthetase with relaxed tRNA specificity since it is able to aspartylate not only its cognate tRNA(Asp) but also tRNA(Asn). Reaction proceeds in two steps: L-aspartate is first activated by ATP to form Asp-AMP and then transferred to the acceptor end of tRNA(Asp/Asn).</text>
</comment>
<dbReference type="InterPro" id="IPR004524">
    <property type="entry name" value="Asp-tRNA-ligase_1"/>
</dbReference>
<dbReference type="InterPro" id="IPR047090">
    <property type="entry name" value="AspRS_core"/>
</dbReference>
<dbReference type="Gene3D" id="3.30.1360.30">
    <property type="entry name" value="GAD-like domain"/>
    <property type="match status" value="1"/>
</dbReference>
<keyword evidence="4 7" id="KW-0067">ATP-binding</keyword>
<dbReference type="Gene3D" id="2.40.50.140">
    <property type="entry name" value="Nucleic acid-binding proteins"/>
    <property type="match status" value="1"/>
</dbReference>
<dbReference type="InterPro" id="IPR004115">
    <property type="entry name" value="GAD-like_sf"/>
</dbReference>
<feature type="site" description="Important for tRNA non-discrimination" evidence="7">
    <location>
        <position position="80"/>
    </location>
</feature>
<dbReference type="PANTHER" id="PTHR22594">
    <property type="entry name" value="ASPARTYL/LYSYL-TRNA SYNTHETASE"/>
    <property type="match status" value="1"/>
</dbReference>
<protein>
    <recommendedName>
        <fullName evidence="7">Aspartate--tRNA(Asp/Asn) ligase</fullName>
        <ecNumber evidence="7">6.1.1.23</ecNumber>
    </recommendedName>
    <alternativeName>
        <fullName evidence="7">Aspartyl-tRNA synthetase</fullName>
        <shortName evidence="7">AspRS</shortName>
    </alternativeName>
    <alternativeName>
        <fullName evidence="7">Non-discriminating aspartyl-tRNA synthetase</fullName>
        <shortName evidence="7">ND-AspRS</shortName>
    </alternativeName>
</protein>
<keyword evidence="6 7" id="KW-0030">Aminoacyl-tRNA synthetase</keyword>
<dbReference type="InterPro" id="IPR012340">
    <property type="entry name" value="NA-bd_OB-fold"/>
</dbReference>
<dbReference type="Pfam" id="PF00152">
    <property type="entry name" value="tRNA-synt_2"/>
    <property type="match status" value="1"/>
</dbReference>
<dbReference type="GO" id="GO:0006422">
    <property type="term" value="P:aspartyl-tRNA aminoacylation"/>
    <property type="evidence" value="ECO:0007669"/>
    <property type="project" value="UniProtKB-UniRule"/>
</dbReference>
<proteinExistence type="inferred from homology"/>
<feature type="domain" description="Aminoacyl-transfer RNA synthetases class-II family profile" evidence="9">
    <location>
        <begin position="137"/>
        <end position="555"/>
    </location>
</feature>
<dbReference type="InterPro" id="IPR002312">
    <property type="entry name" value="Asp/Asn-tRNA-synth_IIb"/>
</dbReference>
<dbReference type="HAMAP" id="MF_00044">
    <property type="entry name" value="Asp_tRNA_synth_type1"/>
    <property type="match status" value="1"/>
</dbReference>
<evidence type="ECO:0000313" key="10">
    <source>
        <dbReference type="EMBL" id="EON34410.1"/>
    </source>
</evidence>
<evidence type="ECO:0000256" key="7">
    <source>
        <dbReference type="HAMAP-Rule" id="MF_00044"/>
    </source>
</evidence>
<dbReference type="PROSITE" id="PS50862">
    <property type="entry name" value="AA_TRNA_LIGASE_II"/>
    <property type="match status" value="1"/>
</dbReference>
<evidence type="ECO:0000313" key="11">
    <source>
        <dbReference type="Proteomes" id="UP000013569"/>
    </source>
</evidence>
<dbReference type="SUPFAM" id="SSF50249">
    <property type="entry name" value="Nucleic acid-binding proteins"/>
    <property type="match status" value="1"/>
</dbReference>
<feature type="site" description="Important for tRNA non-discrimination" evidence="7">
    <location>
        <position position="31"/>
    </location>
</feature>
<organism evidence="10 11">
    <name type="scientific">Gordonia terrae C-6</name>
    <dbReference type="NCBI Taxonomy" id="1316928"/>
    <lineage>
        <taxon>Bacteria</taxon>
        <taxon>Bacillati</taxon>
        <taxon>Actinomycetota</taxon>
        <taxon>Actinomycetes</taxon>
        <taxon>Mycobacteriales</taxon>
        <taxon>Gordoniaceae</taxon>
        <taxon>Gordonia</taxon>
    </lineage>
</organism>
<sequence length="610" mass="65896">MLRTHSAGSLRRADASQTVTVAGWVARRRDHGGVVFIDLRDATGLVQVVFRDESVAPAAHRLRAEYCVAVTGVVEVRPEGSENPNLSSGEIEINAVELEVLNESAPLPFQLDETPGEEARLRHRYLDLRREGPSAALRLRSRANAAARGVLAAHDFTEIETPTLTRSTPEGARDFLVPARLQPGTFYALPQSPQLFKQLLMVAGMERYYQIARCYRDEDFRADRQPEFTQLDIEMSFVDQDDVIAVAEEILVALWKLIGVDISTPIPRMTYADAMRRFGSDKPDLRFGIELVECAEYFKDTPFRVFQAPYVGAVVMSGGASQPRRQLDAWQEWAKQRGARGLAYVLIGEDGTLSGPVAKNLSEEERSGLAAHVGAKPGDCVFFGAGEVKSTRALLGAARGEIASKLGLIKDGDWAFTWVVDAPMFEPAADATASGDVALGHSAWTAVHHAFTSPKPESIDALESDPGAALAYAYDIVCNGNEIGGGSIRIHRRDVQERVFEIMGIGHDEAQEKFGFLLDAFAYGAPPHGGIAFGWDRITALLAGESSIREVIAFPKSGGGVDPLTDAPAAITAQQRKESGIDAKPAPRGGAARPDSEQKGAETGAEGTSA</sequence>
<dbReference type="InterPro" id="IPR004365">
    <property type="entry name" value="NA-bd_OB_tRNA"/>
</dbReference>
<dbReference type="InterPro" id="IPR006195">
    <property type="entry name" value="aa-tRNA-synth_II"/>
</dbReference>
<feature type="binding site" evidence="7">
    <location>
        <position position="216"/>
    </location>
    <ligand>
        <name>L-aspartate</name>
        <dbReference type="ChEBI" id="CHEBI:29991"/>
    </ligand>
</feature>
<dbReference type="SUPFAM" id="SSF55261">
    <property type="entry name" value="GAD domain-like"/>
    <property type="match status" value="1"/>
</dbReference>
<dbReference type="NCBIfam" id="NF001750">
    <property type="entry name" value="PRK00476.1"/>
    <property type="match status" value="1"/>
</dbReference>
<feature type="binding site" evidence="7">
    <location>
        <begin position="534"/>
        <end position="537"/>
    </location>
    <ligand>
        <name>ATP</name>
        <dbReference type="ChEBI" id="CHEBI:30616"/>
    </ligand>
</feature>
<feature type="binding site" evidence="7">
    <location>
        <position position="489"/>
    </location>
    <ligand>
        <name>L-aspartate</name>
        <dbReference type="ChEBI" id="CHEBI:29991"/>
    </ligand>
</feature>
<dbReference type="PANTHER" id="PTHR22594:SF5">
    <property type="entry name" value="ASPARTATE--TRNA LIGASE, MITOCHONDRIAL"/>
    <property type="match status" value="1"/>
</dbReference>
<dbReference type="GO" id="GO:0003676">
    <property type="term" value="F:nucleic acid binding"/>
    <property type="evidence" value="ECO:0007669"/>
    <property type="project" value="InterPro"/>
</dbReference>
<dbReference type="AlphaFoldDB" id="R7YED9"/>
<dbReference type="InterPro" id="IPR045864">
    <property type="entry name" value="aa-tRNA-synth_II/BPL/LPL"/>
</dbReference>
<evidence type="ECO:0000256" key="8">
    <source>
        <dbReference type="SAM" id="MobiDB-lite"/>
    </source>
</evidence>
<dbReference type="InterPro" id="IPR004364">
    <property type="entry name" value="Aa-tRNA-synt_II"/>
</dbReference>
<dbReference type="InterPro" id="IPR047089">
    <property type="entry name" value="Asp-tRNA-ligase_1_N"/>
</dbReference>
<dbReference type="OrthoDB" id="9802326at2"/>
<dbReference type="PATRIC" id="fig|1316928.3.peg.475"/>
<evidence type="ECO:0000256" key="1">
    <source>
        <dbReference type="ARBA" id="ARBA00006303"/>
    </source>
</evidence>
<feature type="binding site" evidence="7">
    <location>
        <position position="482"/>
    </location>
    <ligand>
        <name>ATP</name>
        <dbReference type="ChEBI" id="CHEBI:30616"/>
    </ligand>
</feature>
<dbReference type="SUPFAM" id="SSF55681">
    <property type="entry name" value="Class II aaRS and biotin synthetases"/>
    <property type="match status" value="1"/>
</dbReference>
<evidence type="ECO:0000256" key="6">
    <source>
        <dbReference type="ARBA" id="ARBA00023146"/>
    </source>
</evidence>
<gene>
    <name evidence="7 10" type="primary">aspS</name>
    <name evidence="10" type="ORF">GTC6_02345</name>
</gene>
<accession>R7YED9</accession>
<evidence type="ECO:0000256" key="3">
    <source>
        <dbReference type="ARBA" id="ARBA00022741"/>
    </source>
</evidence>
<dbReference type="PRINTS" id="PR01042">
    <property type="entry name" value="TRNASYNTHASP"/>
</dbReference>
<comment type="subunit">
    <text evidence="7">Homodimer.</text>
</comment>
<feature type="region of interest" description="Disordered" evidence="8">
    <location>
        <begin position="563"/>
        <end position="610"/>
    </location>
</feature>
<dbReference type="CDD" id="cd00777">
    <property type="entry name" value="AspRS_core"/>
    <property type="match status" value="1"/>
</dbReference>
<dbReference type="CDD" id="cd04317">
    <property type="entry name" value="EcAspRS_like_N"/>
    <property type="match status" value="1"/>
</dbReference>
<dbReference type="NCBIfam" id="TIGR00459">
    <property type="entry name" value="aspS_bact"/>
    <property type="match status" value="1"/>
</dbReference>
<dbReference type="Pfam" id="PF02938">
    <property type="entry name" value="GAD"/>
    <property type="match status" value="1"/>
</dbReference>
<dbReference type="Proteomes" id="UP000013569">
    <property type="component" value="Unassembled WGS sequence"/>
</dbReference>
<feature type="binding site" evidence="7">
    <location>
        <position position="448"/>
    </location>
    <ligand>
        <name>L-aspartate</name>
        <dbReference type="ChEBI" id="CHEBI:29991"/>
    </ligand>
</feature>
<keyword evidence="5 7" id="KW-0648">Protein biosynthesis</keyword>
<comment type="similarity">
    <text evidence="1 7">Belongs to the class-II aminoacyl-tRNA synthetase family. Type 1 subfamily.</text>
</comment>
<dbReference type="Pfam" id="PF01336">
    <property type="entry name" value="tRNA_anti-codon"/>
    <property type="match status" value="1"/>
</dbReference>
<keyword evidence="2 7" id="KW-0436">Ligase</keyword>
<comment type="caution">
    <text evidence="10">The sequence shown here is derived from an EMBL/GenBank/DDBJ whole genome shotgun (WGS) entry which is preliminary data.</text>
</comment>
<comment type="catalytic activity">
    <reaction evidence="7">
        <text>tRNA(Asx) + L-aspartate + ATP = L-aspartyl-tRNA(Asx) + AMP + diphosphate</text>
        <dbReference type="Rhea" id="RHEA:18349"/>
        <dbReference type="Rhea" id="RHEA-COMP:9710"/>
        <dbReference type="Rhea" id="RHEA-COMP:9711"/>
        <dbReference type="ChEBI" id="CHEBI:29991"/>
        <dbReference type="ChEBI" id="CHEBI:30616"/>
        <dbReference type="ChEBI" id="CHEBI:33019"/>
        <dbReference type="ChEBI" id="CHEBI:78442"/>
        <dbReference type="ChEBI" id="CHEBI:78516"/>
        <dbReference type="ChEBI" id="CHEBI:456215"/>
        <dbReference type="EC" id="6.1.1.23"/>
    </reaction>
</comment>
<feature type="binding site" evidence="7">
    <location>
        <position position="170"/>
    </location>
    <ligand>
        <name>L-aspartate</name>
        <dbReference type="ChEBI" id="CHEBI:29991"/>
    </ligand>
</feature>
<dbReference type="EC" id="6.1.1.23" evidence="7"/>
<evidence type="ECO:0000256" key="5">
    <source>
        <dbReference type="ARBA" id="ARBA00022917"/>
    </source>
</evidence>
<feature type="binding site" evidence="7">
    <location>
        <position position="225"/>
    </location>
    <ligand>
        <name>ATP</name>
        <dbReference type="ChEBI" id="CHEBI:30616"/>
    </ligand>
</feature>
<dbReference type="GO" id="GO:0050560">
    <property type="term" value="F:aspartate-tRNA(Asn) ligase activity"/>
    <property type="evidence" value="ECO:0007669"/>
    <property type="project" value="UniProtKB-EC"/>
</dbReference>
<dbReference type="GO" id="GO:0005737">
    <property type="term" value="C:cytoplasm"/>
    <property type="evidence" value="ECO:0007669"/>
    <property type="project" value="UniProtKB-SubCell"/>
</dbReference>
<evidence type="ECO:0000256" key="4">
    <source>
        <dbReference type="ARBA" id="ARBA00022840"/>
    </source>
</evidence>
<dbReference type="InterPro" id="IPR029351">
    <property type="entry name" value="GAD_dom"/>
</dbReference>
<feature type="binding site" evidence="7">
    <location>
        <begin position="216"/>
        <end position="218"/>
    </location>
    <ligand>
        <name>ATP</name>
        <dbReference type="ChEBI" id="CHEBI:30616"/>
    </ligand>
</feature>
<keyword evidence="3 7" id="KW-0547">Nucleotide-binding</keyword>
<reference evidence="10 11" key="1">
    <citation type="journal article" date="2013" name="Genome Announc.">
        <title>Draft Genome Sequence of a Benzothiophene-Desulfurizing Bacterium, Gordona terrae Strain C-6.</title>
        <authorList>
            <person name="Wang W."/>
            <person name="Ma T."/>
            <person name="Ren Y."/>
            <person name="Li G."/>
        </authorList>
    </citation>
    <scope>NUCLEOTIDE SEQUENCE [LARGE SCALE GENOMIC DNA]</scope>
    <source>
        <strain evidence="10 11">C-6</strain>
    </source>
</reference>